<dbReference type="PANTHER" id="PTHR45871:SF1">
    <property type="entry name" value="PHOSPHATIDYLINOSITOL N-ACETYLGLUCOSAMINYLTRANSFERASE SUBUNIT A"/>
    <property type="match status" value="1"/>
</dbReference>
<dbReference type="EMBL" id="MK473645">
    <property type="protein sequence ID" value="QFF90399.1"/>
    <property type="molecule type" value="Genomic_DNA"/>
</dbReference>
<keyword evidence="1" id="KW-0808">Transferase</keyword>
<dbReference type="GO" id="GO:0016740">
    <property type="term" value="F:transferase activity"/>
    <property type="evidence" value="ECO:0007669"/>
    <property type="project" value="UniProtKB-KW"/>
</dbReference>
<sequence length="283" mass="32766">MSKQFTFLLRKKRRKFFTSVPTYFNCVLKCLDHRSFFHSFLRVLQWTLHYKVLRNHSVIDCFLAPSKFMFSKAKEVIEVNKLNVTRNPTIVCKNTVEKKRCENNHVSISFVGRLSEEKGILEFVSSICSILIDSPVNVNFNIVGDGPHLNAIKDAIKENVNKNIEFTMFGKVPKSQVDTILARSEFVLLPSLCYENAPLSLVEGAMHGCKIITMNYGGMKEIAEMQPYSFLLNSFSESELQRLLRYIDNNRNNETDNSKLIHSYSESQYVDTINDIFQRFRCE</sequence>
<evidence type="ECO:0000313" key="1">
    <source>
        <dbReference type="EMBL" id="QFF90399.1"/>
    </source>
</evidence>
<dbReference type="Pfam" id="PF13692">
    <property type="entry name" value="Glyco_trans_1_4"/>
    <property type="match status" value="1"/>
</dbReference>
<dbReference type="Gene3D" id="3.40.50.2000">
    <property type="entry name" value="Glycogen Phosphorylase B"/>
    <property type="match status" value="2"/>
</dbReference>
<gene>
    <name evidence="1" type="primary">wcaO</name>
</gene>
<accession>A0A5P5X5B1</accession>
<protein>
    <submittedName>
        <fullName evidence="1">Glycosyl transferase family protein</fullName>
    </submittedName>
</protein>
<proteinExistence type="predicted"/>
<dbReference type="AlphaFoldDB" id="A0A5P5X5B1"/>
<dbReference type="PANTHER" id="PTHR45871">
    <property type="entry name" value="N-ACETYLGLUCOSAMINYL-PHOSPHATIDYLINOSITOL BIOSYNTHETIC PROTEIN"/>
    <property type="match status" value="1"/>
</dbReference>
<reference evidence="1" key="1">
    <citation type="journal article" date="2019" name="Int. J. Food Microbiol.">
        <title>Developing a novel molecular serotyping system based on capsular polysaccharide synthesis gene clusters of Vibrio parahaemolyticus.</title>
        <authorList>
            <person name="Pang Y."/>
            <person name="Guo X."/>
            <person name="Tian X."/>
            <person name="Liu F."/>
            <person name="Wang L."/>
            <person name="Wu J."/>
            <person name="Zhang S."/>
            <person name="Li S."/>
            <person name="Liu B."/>
        </authorList>
    </citation>
    <scope>NUCLEOTIDE SEQUENCE</scope>
    <source>
        <strain evidence="1">G3582</strain>
    </source>
</reference>
<dbReference type="CDD" id="cd03801">
    <property type="entry name" value="GT4_PimA-like"/>
    <property type="match status" value="1"/>
</dbReference>
<dbReference type="SUPFAM" id="SSF53756">
    <property type="entry name" value="UDP-Glycosyltransferase/glycogen phosphorylase"/>
    <property type="match status" value="1"/>
</dbReference>
<organism evidence="1">
    <name type="scientific">Vibrio parahaemolyticus</name>
    <dbReference type="NCBI Taxonomy" id="670"/>
    <lineage>
        <taxon>Bacteria</taxon>
        <taxon>Pseudomonadati</taxon>
        <taxon>Pseudomonadota</taxon>
        <taxon>Gammaproteobacteria</taxon>
        <taxon>Vibrionales</taxon>
        <taxon>Vibrionaceae</taxon>
        <taxon>Vibrio</taxon>
    </lineage>
</organism>
<name>A0A5P5X5B1_VIBPH</name>